<evidence type="ECO:0000256" key="2">
    <source>
        <dbReference type="ARBA" id="ARBA00008785"/>
    </source>
</evidence>
<evidence type="ECO:0000256" key="7">
    <source>
        <dbReference type="ARBA" id="ARBA00050168"/>
    </source>
</evidence>
<keyword evidence="18" id="KW-1185">Reference proteome</keyword>
<evidence type="ECO:0000256" key="8">
    <source>
        <dbReference type="ARBA" id="ARBA00052591"/>
    </source>
</evidence>
<evidence type="ECO:0000256" key="4">
    <source>
        <dbReference type="ARBA" id="ARBA00022723"/>
    </source>
</evidence>
<dbReference type="Gene3D" id="3.40.50.10380">
    <property type="entry name" value="Malic enzyme, N-terminal domain"/>
    <property type="match status" value="1"/>
</dbReference>
<feature type="active site" description="Proton acceptor" evidence="9">
    <location>
        <position position="174"/>
    </location>
</feature>
<dbReference type="GO" id="GO:0004470">
    <property type="term" value="F:malic enzyme activity"/>
    <property type="evidence" value="ECO:0007669"/>
    <property type="project" value="InterPro"/>
</dbReference>
<keyword evidence="6" id="KW-0520">NAD</keyword>
<dbReference type="CDD" id="cd05312">
    <property type="entry name" value="NAD_bind_1_malic_enz"/>
    <property type="match status" value="1"/>
</dbReference>
<evidence type="ECO:0000313" key="18">
    <source>
        <dbReference type="Proteomes" id="UP001304419"/>
    </source>
</evidence>
<dbReference type="GeneID" id="98335794"/>
<dbReference type="InterPro" id="IPR015884">
    <property type="entry name" value="Malic_enzyme_CS"/>
</dbReference>
<comment type="catalytic activity">
    <reaction evidence="7">
        <text>oxaloacetate + H(+) = pyruvate + CO2</text>
        <dbReference type="Rhea" id="RHEA:15641"/>
        <dbReference type="ChEBI" id="CHEBI:15361"/>
        <dbReference type="ChEBI" id="CHEBI:15378"/>
        <dbReference type="ChEBI" id="CHEBI:16452"/>
        <dbReference type="ChEBI" id="CHEBI:16526"/>
        <dbReference type="EC" id="1.1.1.38"/>
    </reaction>
</comment>
<reference evidence="16 18" key="2">
    <citation type="submission" date="2023-10" db="EMBL/GenBank/DDBJ databases">
        <title>To unveil natural product biosynthetic capacity in Pseudoalteromonas.</title>
        <authorList>
            <person name="Wang J."/>
        </authorList>
    </citation>
    <scope>NUCLEOTIDE SEQUENCE [LARGE SCALE GENOMIC DNA]</scope>
    <source>
        <strain evidence="16 18">DSM 15914</strain>
    </source>
</reference>
<feature type="active site" description="Proton donor" evidence="9">
    <location>
        <position position="103"/>
    </location>
</feature>
<dbReference type="GO" id="GO:0016616">
    <property type="term" value="F:oxidoreductase activity, acting on the CH-OH group of donors, NAD or NADP as acceptor"/>
    <property type="evidence" value="ECO:0007669"/>
    <property type="project" value="InterPro"/>
</dbReference>
<sequence>MTKQTDPNYLYIPYSGPTLLETPLLNKGSAFSQRERENFNLAGLLPPRYETIEEQVERCYQQYSSFSDNLNKHIYLRAIQDNNETLYYRLVRDHLEEMMPIIYTPTVGDACEKFSDIYRSSRGLFISYEDRYQIDDILRNATKGKVKVIVVTDGERILGLGDQGIGGMGIPIGKLALYTVCGGISPAYTLPVMLDVGTNNEKLLNDPMYMGARHPRIGQAEYDEFLDLFIKAVKRRWPNVLLQFEDFAQPNAMPLLKRYRDEICSFNDDIQGTAAVTAGSLLAACRVKGAKLSEQKVVFVGAGSAGCGIAEQIISQMISEGITDEQARSQVFMVDRFGLLTEGMEGLRDFQEALVQQQANLADWTYSGEFASLLDVMHCAKPDILIGVSGQAGLFTEQVIRAMHAGCEQPIIFPLSNPSRQVEAHPKDVIEWTDGQAIVATGSPFEPVVHGEQTIIIPQCNNSYIFPGIGLGVLAAKANRITDSMLMVSSEMLAESSPRANTGKGSLLPALTEIEPLSKRIAFAVAKKAMEEGVALEMEDDAIWAAIEKNYWLPKYRNYKRCSV</sequence>
<dbReference type="GO" id="GO:0051287">
    <property type="term" value="F:NAD binding"/>
    <property type="evidence" value="ECO:0007669"/>
    <property type="project" value="InterPro"/>
</dbReference>
<dbReference type="Gene3D" id="3.40.50.720">
    <property type="entry name" value="NAD(P)-binding Rossmann-like Domain"/>
    <property type="match status" value="1"/>
</dbReference>
<protein>
    <recommendedName>
        <fullName evidence="3">malate dehydrogenase (oxaloacetate-decarboxylating)</fullName>
        <ecNumber evidence="3">1.1.1.38</ecNumber>
    </recommendedName>
</protein>
<dbReference type="PANTHER" id="PTHR23406">
    <property type="entry name" value="MALIC ENZYME-RELATED"/>
    <property type="match status" value="1"/>
</dbReference>
<feature type="binding site" evidence="11">
    <location>
        <position position="245"/>
    </location>
    <ligand>
        <name>a divalent metal cation</name>
        <dbReference type="ChEBI" id="CHEBI:60240"/>
    </ligand>
</feature>
<dbReference type="PROSITE" id="PS00331">
    <property type="entry name" value="MALIC_ENZYMES"/>
    <property type="match status" value="1"/>
</dbReference>
<comment type="cofactor">
    <cofactor evidence="1">
        <name>Mn(2+)</name>
        <dbReference type="ChEBI" id="CHEBI:29035"/>
    </cofactor>
</comment>
<dbReference type="PIRSF" id="PIRSF000106">
    <property type="entry name" value="ME"/>
    <property type="match status" value="1"/>
</dbReference>
<keyword evidence="5 16" id="KW-0560">Oxidoreductase</keyword>
<dbReference type="SMART" id="SM00919">
    <property type="entry name" value="Malic_M"/>
    <property type="match status" value="1"/>
</dbReference>
<dbReference type="Pfam" id="PF03949">
    <property type="entry name" value="Malic_M"/>
    <property type="match status" value="1"/>
</dbReference>
<dbReference type="InterPro" id="IPR012301">
    <property type="entry name" value="Malic_N_dom"/>
</dbReference>
<dbReference type="InterPro" id="IPR036291">
    <property type="entry name" value="NAD(P)-bd_dom_sf"/>
</dbReference>
<dbReference type="PANTHER" id="PTHR23406:SF34">
    <property type="entry name" value="NAD-DEPENDENT MALIC ENZYME, MITOCHONDRIAL"/>
    <property type="match status" value="1"/>
</dbReference>
<evidence type="ECO:0000256" key="5">
    <source>
        <dbReference type="ARBA" id="ARBA00023002"/>
    </source>
</evidence>
<dbReference type="FunFam" id="3.40.50.10380:FF:000001">
    <property type="entry name" value="NAD-dependent malic enzyme"/>
    <property type="match status" value="1"/>
</dbReference>
<evidence type="ECO:0000256" key="1">
    <source>
        <dbReference type="ARBA" id="ARBA00001936"/>
    </source>
</evidence>
<evidence type="ECO:0000256" key="10">
    <source>
        <dbReference type="PIRSR" id="PIRSR000106-2"/>
    </source>
</evidence>
<dbReference type="Proteomes" id="UP000646877">
    <property type="component" value="Unassembled WGS sequence"/>
</dbReference>
<evidence type="ECO:0000256" key="12">
    <source>
        <dbReference type="RuleBase" id="RU003427"/>
    </source>
</evidence>
<dbReference type="RefSeq" id="WP_039495863.1">
    <property type="nucleotide sequence ID" value="NZ_CBCSDF010000028.1"/>
</dbReference>
<dbReference type="GO" id="GO:0046872">
    <property type="term" value="F:metal ion binding"/>
    <property type="evidence" value="ECO:0007669"/>
    <property type="project" value="UniProtKB-KW"/>
</dbReference>
<evidence type="ECO:0000259" key="13">
    <source>
        <dbReference type="SMART" id="SM00919"/>
    </source>
</evidence>
<comment type="catalytic activity">
    <reaction evidence="8">
        <text>(S)-malate + NAD(+) = pyruvate + CO2 + NADH</text>
        <dbReference type="Rhea" id="RHEA:12653"/>
        <dbReference type="ChEBI" id="CHEBI:15361"/>
        <dbReference type="ChEBI" id="CHEBI:15589"/>
        <dbReference type="ChEBI" id="CHEBI:16526"/>
        <dbReference type="ChEBI" id="CHEBI:57540"/>
        <dbReference type="ChEBI" id="CHEBI:57945"/>
        <dbReference type="EC" id="1.1.1.38"/>
    </reaction>
</comment>
<dbReference type="SUPFAM" id="SSF51735">
    <property type="entry name" value="NAD(P)-binding Rossmann-fold domains"/>
    <property type="match status" value="1"/>
</dbReference>
<dbReference type="GO" id="GO:0005829">
    <property type="term" value="C:cytosol"/>
    <property type="evidence" value="ECO:0007669"/>
    <property type="project" value="TreeGrafter"/>
</dbReference>
<dbReference type="InterPro" id="IPR037062">
    <property type="entry name" value="Malic_N_dom_sf"/>
</dbReference>
<dbReference type="FunFam" id="3.40.50.720:FF:000055">
    <property type="entry name" value="NAD-dependent malic enzyme"/>
    <property type="match status" value="1"/>
</dbReference>
<dbReference type="Pfam" id="PF00390">
    <property type="entry name" value="malic"/>
    <property type="match status" value="1"/>
</dbReference>
<evidence type="ECO:0000256" key="9">
    <source>
        <dbReference type="PIRSR" id="PIRSR000106-1"/>
    </source>
</evidence>
<accession>A0A8I2H4D4</accession>
<dbReference type="NCBIfam" id="NF010052">
    <property type="entry name" value="PRK13529.1"/>
    <property type="match status" value="1"/>
</dbReference>
<evidence type="ECO:0000259" key="14">
    <source>
        <dbReference type="SMART" id="SM01274"/>
    </source>
</evidence>
<dbReference type="SMART" id="SM01274">
    <property type="entry name" value="malic"/>
    <property type="match status" value="1"/>
</dbReference>
<feature type="binding site" evidence="10">
    <location>
        <position position="461"/>
    </location>
    <ligand>
        <name>(S)-malate</name>
        <dbReference type="ChEBI" id="CHEBI:15589"/>
    </ligand>
</feature>
<name>A0A8I2H4D4_9GAMM</name>
<dbReference type="InterPro" id="IPR001891">
    <property type="entry name" value="Malic_OxRdtase"/>
</dbReference>
<comment type="cofactor">
    <cofactor evidence="11">
        <name>Mg(2+)</name>
        <dbReference type="ChEBI" id="CHEBI:18420"/>
    </cofactor>
    <cofactor evidence="11">
        <name>Mn(2+)</name>
        <dbReference type="ChEBI" id="CHEBI:29035"/>
    </cofactor>
    <text evidence="11">Divalent metal cations. Prefers magnesium or manganese.</text>
</comment>
<feature type="binding site" evidence="10">
    <location>
        <position position="417"/>
    </location>
    <ligand>
        <name>(S)-malate</name>
        <dbReference type="ChEBI" id="CHEBI:15589"/>
    </ligand>
</feature>
<organism evidence="15 17">
    <name type="scientific">Pseudoalteromonas maricaloris</name>
    <dbReference type="NCBI Taxonomy" id="184924"/>
    <lineage>
        <taxon>Bacteria</taxon>
        <taxon>Pseudomonadati</taxon>
        <taxon>Pseudomonadota</taxon>
        <taxon>Gammaproteobacteria</taxon>
        <taxon>Alteromonadales</taxon>
        <taxon>Pseudoalteromonadaceae</taxon>
        <taxon>Pseudoalteromonas</taxon>
    </lineage>
</organism>
<proteinExistence type="inferred from homology"/>
<feature type="binding site" evidence="10">
    <location>
        <position position="156"/>
    </location>
    <ligand>
        <name>(S)-malate</name>
        <dbReference type="ChEBI" id="CHEBI:15589"/>
    </ligand>
</feature>
<feature type="binding site" evidence="11">
    <location>
        <position position="269"/>
    </location>
    <ligand>
        <name>a divalent metal cation</name>
        <dbReference type="ChEBI" id="CHEBI:60240"/>
    </ligand>
</feature>
<dbReference type="EMBL" id="CP137578">
    <property type="protein sequence ID" value="WOX26890.1"/>
    <property type="molecule type" value="Genomic_DNA"/>
</dbReference>
<dbReference type="AlphaFoldDB" id="A0A8I2H4D4"/>
<dbReference type="Proteomes" id="UP001304419">
    <property type="component" value="Chromosome 1"/>
</dbReference>
<evidence type="ECO:0000256" key="3">
    <source>
        <dbReference type="ARBA" id="ARBA00013003"/>
    </source>
</evidence>
<keyword evidence="4 11" id="KW-0479">Metal-binding</keyword>
<evidence type="ECO:0000256" key="6">
    <source>
        <dbReference type="ARBA" id="ARBA00023027"/>
    </source>
</evidence>
<feature type="domain" description="Malic enzyme NAD-binding" evidence="13">
    <location>
        <begin position="270"/>
        <end position="530"/>
    </location>
</feature>
<evidence type="ECO:0000313" key="15">
    <source>
        <dbReference type="EMBL" id="NLR24267.1"/>
    </source>
</evidence>
<feature type="binding site" evidence="11">
    <location>
        <position position="246"/>
    </location>
    <ligand>
        <name>a divalent metal cation</name>
        <dbReference type="ChEBI" id="CHEBI:60240"/>
    </ligand>
</feature>
<dbReference type="InterPro" id="IPR012302">
    <property type="entry name" value="Malic_NAD-bd"/>
</dbReference>
<reference evidence="15" key="1">
    <citation type="submission" date="2019-10" db="EMBL/GenBank/DDBJ databases">
        <authorList>
            <person name="Paulsen S."/>
        </authorList>
    </citation>
    <scope>NUCLEOTIDE SEQUENCE</scope>
    <source>
        <strain evidence="15">LMG 19692</strain>
    </source>
</reference>
<evidence type="ECO:0000313" key="17">
    <source>
        <dbReference type="Proteomes" id="UP000646877"/>
    </source>
</evidence>
<dbReference type="InterPro" id="IPR046346">
    <property type="entry name" value="Aminoacid_DH-like_N_sf"/>
</dbReference>
<dbReference type="EMBL" id="WEIA01000027">
    <property type="protein sequence ID" value="NLR24267.1"/>
    <property type="molecule type" value="Genomic_DNA"/>
</dbReference>
<dbReference type="PRINTS" id="PR00072">
    <property type="entry name" value="MALOXRDTASE"/>
</dbReference>
<gene>
    <name evidence="15" type="ORF">F9Y85_23740</name>
    <name evidence="16" type="ORF">R5H13_09425</name>
</gene>
<dbReference type="SUPFAM" id="SSF53223">
    <property type="entry name" value="Aminoacid dehydrogenase-like, N-terminal domain"/>
    <property type="match status" value="1"/>
</dbReference>
<evidence type="ECO:0000256" key="11">
    <source>
        <dbReference type="PIRSR" id="PIRSR000106-3"/>
    </source>
</evidence>
<dbReference type="EC" id="1.1.1.38" evidence="3"/>
<evidence type="ECO:0000313" key="16">
    <source>
        <dbReference type="EMBL" id="WOX26890.1"/>
    </source>
</evidence>
<feature type="domain" description="Malic enzyme N-terminal" evidence="14">
    <location>
        <begin position="80"/>
        <end position="260"/>
    </location>
</feature>
<comment type="similarity">
    <text evidence="2 12">Belongs to the malic enzymes family.</text>
</comment>
<dbReference type="GO" id="GO:0006108">
    <property type="term" value="P:malate metabolic process"/>
    <property type="evidence" value="ECO:0007669"/>
    <property type="project" value="TreeGrafter"/>
</dbReference>